<dbReference type="GO" id="GO:0004176">
    <property type="term" value="F:ATP-dependent peptidase activity"/>
    <property type="evidence" value="ECO:0007669"/>
    <property type="project" value="InterPro"/>
</dbReference>
<accession>A0AAE0BJH1</accession>
<feature type="non-terminal residue" evidence="2">
    <location>
        <position position="1"/>
    </location>
</feature>
<name>A0AAE0BJH1_9CHLO</name>
<dbReference type="PANTHER" id="PTHR23076">
    <property type="entry name" value="METALLOPROTEASE M41 FTSH"/>
    <property type="match status" value="1"/>
</dbReference>
<sequence>FTYFPPPEERMLVFADELGGQLATLLGGRAAEEVACGRISSGASDDIKRATSLAYRAIAELGLSQKIGPLSLPALSAGEEDSLLLRQGGGNLEQAAEKEVTLLINRALLVAKEVVEMNLGLLEEMAVYLEEFEHIEGDLLYEYLDRTEIPPMLEDFVSSKHVWSS</sequence>
<dbReference type="GO" id="GO:0006508">
    <property type="term" value="P:proteolysis"/>
    <property type="evidence" value="ECO:0007669"/>
    <property type="project" value="InterPro"/>
</dbReference>
<organism evidence="2 3">
    <name type="scientific">Cymbomonas tetramitiformis</name>
    <dbReference type="NCBI Taxonomy" id="36881"/>
    <lineage>
        <taxon>Eukaryota</taxon>
        <taxon>Viridiplantae</taxon>
        <taxon>Chlorophyta</taxon>
        <taxon>Pyramimonadophyceae</taxon>
        <taxon>Pyramimonadales</taxon>
        <taxon>Pyramimonadaceae</taxon>
        <taxon>Cymbomonas</taxon>
    </lineage>
</organism>
<reference evidence="2 3" key="1">
    <citation type="journal article" date="2015" name="Genome Biol. Evol.">
        <title>Comparative Genomics of a Bacterivorous Green Alga Reveals Evolutionary Causalities and Consequences of Phago-Mixotrophic Mode of Nutrition.</title>
        <authorList>
            <person name="Burns J.A."/>
            <person name="Paasch A."/>
            <person name="Narechania A."/>
            <person name="Kim E."/>
        </authorList>
    </citation>
    <scope>NUCLEOTIDE SEQUENCE [LARGE SCALE GENOMIC DNA]</scope>
    <source>
        <strain evidence="2 3">PLY_AMNH</strain>
    </source>
</reference>
<dbReference type="SUPFAM" id="SSF140990">
    <property type="entry name" value="FtsH protease domain-like"/>
    <property type="match status" value="1"/>
</dbReference>
<evidence type="ECO:0000259" key="1">
    <source>
        <dbReference type="Pfam" id="PF01434"/>
    </source>
</evidence>
<evidence type="ECO:0000313" key="3">
    <source>
        <dbReference type="Proteomes" id="UP001190700"/>
    </source>
</evidence>
<dbReference type="PANTHER" id="PTHR23076:SF49">
    <property type="entry name" value="ATP-DEPENDENT ZINC METALLOPROTEASE FTSH 7, CHLOROPLASTIC"/>
    <property type="match status" value="1"/>
</dbReference>
<protein>
    <recommendedName>
        <fullName evidence="1">Peptidase M41 domain-containing protein</fullName>
    </recommendedName>
</protein>
<gene>
    <name evidence="2" type="ORF">CYMTET_52887</name>
</gene>
<dbReference type="AlphaFoldDB" id="A0AAE0BJH1"/>
<dbReference type="Pfam" id="PF01434">
    <property type="entry name" value="Peptidase_M41"/>
    <property type="match status" value="1"/>
</dbReference>
<dbReference type="GO" id="GO:0004222">
    <property type="term" value="F:metalloendopeptidase activity"/>
    <property type="evidence" value="ECO:0007669"/>
    <property type="project" value="InterPro"/>
</dbReference>
<feature type="domain" description="Peptidase M41" evidence="1">
    <location>
        <begin position="2"/>
        <end position="138"/>
    </location>
</feature>
<dbReference type="Proteomes" id="UP001190700">
    <property type="component" value="Unassembled WGS sequence"/>
</dbReference>
<dbReference type="InterPro" id="IPR037219">
    <property type="entry name" value="Peptidase_M41-like"/>
</dbReference>
<dbReference type="GO" id="GO:0005524">
    <property type="term" value="F:ATP binding"/>
    <property type="evidence" value="ECO:0007669"/>
    <property type="project" value="InterPro"/>
</dbReference>
<proteinExistence type="predicted"/>
<dbReference type="Gene3D" id="1.20.58.760">
    <property type="entry name" value="Peptidase M41"/>
    <property type="match status" value="1"/>
</dbReference>
<keyword evidence="3" id="KW-1185">Reference proteome</keyword>
<dbReference type="EMBL" id="LGRX02034733">
    <property type="protein sequence ID" value="KAK3237005.1"/>
    <property type="molecule type" value="Genomic_DNA"/>
</dbReference>
<comment type="caution">
    <text evidence="2">The sequence shown here is derived from an EMBL/GenBank/DDBJ whole genome shotgun (WGS) entry which is preliminary data.</text>
</comment>
<dbReference type="GO" id="GO:0009535">
    <property type="term" value="C:chloroplast thylakoid membrane"/>
    <property type="evidence" value="ECO:0007669"/>
    <property type="project" value="TreeGrafter"/>
</dbReference>
<dbReference type="InterPro" id="IPR000642">
    <property type="entry name" value="Peptidase_M41"/>
</dbReference>
<evidence type="ECO:0000313" key="2">
    <source>
        <dbReference type="EMBL" id="KAK3237005.1"/>
    </source>
</evidence>